<sequence length="89" mass="10021">MLGAFRWTIVLQFHCFWVLRTSNLLTATAFVLCLFCSLYLVQTHCISLRNCLIVSAGNLGSNGKLFPRWVRQVPVTSIALFRASAESLQ</sequence>
<feature type="transmembrane region" description="Helical" evidence="1">
    <location>
        <begin position="21"/>
        <end position="41"/>
    </location>
</feature>
<evidence type="ECO:0000313" key="3">
    <source>
        <dbReference type="Proteomes" id="UP000308652"/>
    </source>
</evidence>
<dbReference type="Proteomes" id="UP000308652">
    <property type="component" value="Unassembled WGS sequence"/>
</dbReference>
<evidence type="ECO:0000256" key="1">
    <source>
        <dbReference type="SAM" id="Phobius"/>
    </source>
</evidence>
<reference evidence="2 3" key="1">
    <citation type="journal article" date="2019" name="Nat. Ecol. Evol.">
        <title>Megaphylogeny resolves global patterns of mushroom evolution.</title>
        <authorList>
            <person name="Varga T."/>
            <person name="Krizsan K."/>
            <person name="Foldi C."/>
            <person name="Dima B."/>
            <person name="Sanchez-Garcia M."/>
            <person name="Sanchez-Ramirez S."/>
            <person name="Szollosi G.J."/>
            <person name="Szarkandi J.G."/>
            <person name="Papp V."/>
            <person name="Albert L."/>
            <person name="Andreopoulos W."/>
            <person name="Angelini C."/>
            <person name="Antonin V."/>
            <person name="Barry K.W."/>
            <person name="Bougher N.L."/>
            <person name="Buchanan P."/>
            <person name="Buyck B."/>
            <person name="Bense V."/>
            <person name="Catcheside P."/>
            <person name="Chovatia M."/>
            <person name="Cooper J."/>
            <person name="Damon W."/>
            <person name="Desjardin D."/>
            <person name="Finy P."/>
            <person name="Geml J."/>
            <person name="Haridas S."/>
            <person name="Hughes K."/>
            <person name="Justo A."/>
            <person name="Karasinski D."/>
            <person name="Kautmanova I."/>
            <person name="Kiss B."/>
            <person name="Kocsube S."/>
            <person name="Kotiranta H."/>
            <person name="LaButti K.M."/>
            <person name="Lechner B.E."/>
            <person name="Liimatainen K."/>
            <person name="Lipzen A."/>
            <person name="Lukacs Z."/>
            <person name="Mihaltcheva S."/>
            <person name="Morgado L.N."/>
            <person name="Niskanen T."/>
            <person name="Noordeloos M.E."/>
            <person name="Ohm R.A."/>
            <person name="Ortiz-Santana B."/>
            <person name="Ovrebo C."/>
            <person name="Racz N."/>
            <person name="Riley R."/>
            <person name="Savchenko A."/>
            <person name="Shiryaev A."/>
            <person name="Soop K."/>
            <person name="Spirin V."/>
            <person name="Szebenyi C."/>
            <person name="Tomsovsky M."/>
            <person name="Tulloss R.E."/>
            <person name="Uehling J."/>
            <person name="Grigoriev I.V."/>
            <person name="Vagvolgyi C."/>
            <person name="Papp T."/>
            <person name="Martin F.M."/>
            <person name="Miettinen O."/>
            <person name="Hibbett D.S."/>
            <person name="Nagy L.G."/>
        </authorList>
    </citation>
    <scope>NUCLEOTIDE SEQUENCE [LARGE SCALE GENOMIC DNA]</scope>
    <source>
        <strain evidence="2 3">CBS 166.37</strain>
    </source>
</reference>
<keyword evidence="1" id="KW-1133">Transmembrane helix</keyword>
<organism evidence="2 3">
    <name type="scientific">Crucibulum laeve</name>
    <dbReference type="NCBI Taxonomy" id="68775"/>
    <lineage>
        <taxon>Eukaryota</taxon>
        <taxon>Fungi</taxon>
        <taxon>Dikarya</taxon>
        <taxon>Basidiomycota</taxon>
        <taxon>Agaricomycotina</taxon>
        <taxon>Agaricomycetes</taxon>
        <taxon>Agaricomycetidae</taxon>
        <taxon>Agaricales</taxon>
        <taxon>Agaricineae</taxon>
        <taxon>Nidulariaceae</taxon>
        <taxon>Crucibulum</taxon>
    </lineage>
</organism>
<protein>
    <submittedName>
        <fullName evidence="2">Uncharacterized protein</fullName>
    </submittedName>
</protein>
<dbReference type="AlphaFoldDB" id="A0A5C3M8Q7"/>
<gene>
    <name evidence="2" type="ORF">BDQ12DRAFT_678366</name>
</gene>
<accession>A0A5C3M8Q7</accession>
<keyword evidence="3" id="KW-1185">Reference proteome</keyword>
<name>A0A5C3M8Q7_9AGAR</name>
<keyword evidence="1" id="KW-0472">Membrane</keyword>
<evidence type="ECO:0000313" key="2">
    <source>
        <dbReference type="EMBL" id="TFK41702.1"/>
    </source>
</evidence>
<dbReference type="EMBL" id="ML213594">
    <property type="protein sequence ID" value="TFK41702.1"/>
    <property type="molecule type" value="Genomic_DNA"/>
</dbReference>
<keyword evidence="1" id="KW-0812">Transmembrane</keyword>
<proteinExistence type="predicted"/>